<keyword evidence="2" id="KW-1185">Reference proteome</keyword>
<evidence type="ECO:0000313" key="2">
    <source>
        <dbReference type="Proteomes" id="UP000887458"/>
    </source>
</evidence>
<reference evidence="1 2" key="1">
    <citation type="journal article" date="2018" name="J. Allergy Clin. Immunol.">
        <title>High-quality assembly of Dermatophagoides pteronyssinus genome and transcriptome reveals a wide range of novel allergens.</title>
        <authorList>
            <person name="Liu X.Y."/>
            <person name="Yang K.Y."/>
            <person name="Wang M.Q."/>
            <person name="Kwok J.S."/>
            <person name="Zeng X."/>
            <person name="Yang Z."/>
            <person name="Xiao X.J."/>
            <person name="Lau C.P."/>
            <person name="Li Y."/>
            <person name="Huang Z.M."/>
            <person name="Ba J.G."/>
            <person name="Yim A.K."/>
            <person name="Ouyang C.Y."/>
            <person name="Ngai S.M."/>
            <person name="Chan T.F."/>
            <person name="Leung E.L."/>
            <person name="Liu L."/>
            <person name="Liu Z.G."/>
            <person name="Tsui S.K."/>
        </authorList>
    </citation>
    <scope>NUCLEOTIDE SEQUENCE [LARGE SCALE GENOMIC DNA]</scope>
    <source>
        <strain evidence="1">Derp</strain>
    </source>
</reference>
<dbReference type="Proteomes" id="UP000887458">
    <property type="component" value="Unassembled WGS sequence"/>
</dbReference>
<proteinExistence type="predicted"/>
<name>A0ABQ8J559_DERPT</name>
<comment type="caution">
    <text evidence="1">The sequence shown here is derived from an EMBL/GenBank/DDBJ whole genome shotgun (WGS) entry which is preliminary data.</text>
</comment>
<reference evidence="1 2" key="2">
    <citation type="journal article" date="2022" name="Mol. Biol. Evol.">
        <title>Comparative Genomics Reveals Insights into the Divergent Evolution of Astigmatic Mites and Household Pest Adaptations.</title>
        <authorList>
            <person name="Xiong Q."/>
            <person name="Wan A.T."/>
            <person name="Liu X."/>
            <person name="Fung C.S."/>
            <person name="Xiao X."/>
            <person name="Malainual N."/>
            <person name="Hou J."/>
            <person name="Wang L."/>
            <person name="Wang M."/>
            <person name="Yang K.Y."/>
            <person name="Cui Y."/>
            <person name="Leung E.L."/>
            <person name="Nong W."/>
            <person name="Shin S.K."/>
            <person name="Au S.W."/>
            <person name="Jeong K.Y."/>
            <person name="Chew F.T."/>
            <person name="Hui J.H."/>
            <person name="Leung T.F."/>
            <person name="Tungtrongchitr A."/>
            <person name="Zhong N."/>
            <person name="Liu Z."/>
            <person name="Tsui S.K."/>
        </authorList>
    </citation>
    <scope>NUCLEOTIDE SEQUENCE [LARGE SCALE GENOMIC DNA]</scope>
    <source>
        <strain evidence="1">Derp</strain>
    </source>
</reference>
<dbReference type="EMBL" id="NJHN03000075">
    <property type="protein sequence ID" value="KAH9417647.1"/>
    <property type="molecule type" value="Genomic_DNA"/>
</dbReference>
<evidence type="ECO:0000313" key="1">
    <source>
        <dbReference type="EMBL" id="KAH9417647.1"/>
    </source>
</evidence>
<accession>A0ABQ8J559</accession>
<sequence>MYCVKNLLDIMTIIIVHRIFLFLGVTSQENIYHFLCNTHRFLFVWIQNSYELLSFCTMIPWEFVERISTNS</sequence>
<protein>
    <submittedName>
        <fullName evidence="1">Uncharacterized protein</fullName>
    </submittedName>
</protein>
<organism evidence="1 2">
    <name type="scientific">Dermatophagoides pteronyssinus</name>
    <name type="common">European house dust mite</name>
    <dbReference type="NCBI Taxonomy" id="6956"/>
    <lineage>
        <taxon>Eukaryota</taxon>
        <taxon>Metazoa</taxon>
        <taxon>Ecdysozoa</taxon>
        <taxon>Arthropoda</taxon>
        <taxon>Chelicerata</taxon>
        <taxon>Arachnida</taxon>
        <taxon>Acari</taxon>
        <taxon>Acariformes</taxon>
        <taxon>Sarcoptiformes</taxon>
        <taxon>Astigmata</taxon>
        <taxon>Psoroptidia</taxon>
        <taxon>Analgoidea</taxon>
        <taxon>Pyroglyphidae</taxon>
        <taxon>Dermatophagoidinae</taxon>
        <taxon>Dermatophagoides</taxon>
    </lineage>
</organism>
<gene>
    <name evidence="1" type="ORF">DERP_010462</name>
</gene>